<dbReference type="AlphaFoldDB" id="A0A7U3UUQ0"/>
<dbReference type="PANTHER" id="PTHR12526">
    <property type="entry name" value="GLYCOSYLTRANSFERASE"/>
    <property type="match status" value="1"/>
</dbReference>
<evidence type="ECO:0000256" key="1">
    <source>
        <dbReference type="ARBA" id="ARBA00021292"/>
    </source>
</evidence>
<dbReference type="EMBL" id="AP018365">
    <property type="protein sequence ID" value="BBA99086.1"/>
    <property type="molecule type" value="Genomic_DNA"/>
</dbReference>
<evidence type="ECO:0000256" key="2">
    <source>
        <dbReference type="ARBA" id="ARBA00022676"/>
    </source>
</evidence>
<keyword evidence="2" id="KW-0328">Glycosyltransferase</keyword>
<dbReference type="SUPFAM" id="SSF53756">
    <property type="entry name" value="UDP-Glycosyltransferase/glycogen phosphorylase"/>
    <property type="match status" value="1"/>
</dbReference>
<feature type="compositionally biased region" description="Low complexity" evidence="4">
    <location>
        <begin position="12"/>
        <end position="26"/>
    </location>
</feature>
<dbReference type="CDD" id="cd03801">
    <property type="entry name" value="GT4_PimA-like"/>
    <property type="match status" value="1"/>
</dbReference>
<reference evidence="6 7" key="1">
    <citation type="journal article" date="2010" name="J. Bacteriol.">
        <title>Biochemical characterization of a novel indole prenyltransferase from Streptomyces sp. SN-593.</title>
        <authorList>
            <person name="Takahashi S."/>
            <person name="Takagi H."/>
            <person name="Toyoda A."/>
            <person name="Uramoto M."/>
            <person name="Nogawa T."/>
            <person name="Ueki M."/>
            <person name="Sakaki Y."/>
            <person name="Osada H."/>
        </authorList>
    </citation>
    <scope>NUCLEOTIDE SEQUENCE [LARGE SCALE GENOMIC DNA]</scope>
    <source>
        <strain evidence="6 7">SN-593</strain>
    </source>
</reference>
<dbReference type="Pfam" id="PF00534">
    <property type="entry name" value="Glycos_transf_1"/>
    <property type="match status" value="1"/>
</dbReference>
<proteinExistence type="predicted"/>
<dbReference type="Proteomes" id="UP000595703">
    <property type="component" value="Chromosome"/>
</dbReference>
<feature type="domain" description="Glycosyl transferase family 1" evidence="5">
    <location>
        <begin position="197"/>
        <end position="358"/>
    </location>
</feature>
<keyword evidence="3" id="KW-0808">Transferase</keyword>
<evidence type="ECO:0000313" key="7">
    <source>
        <dbReference type="Proteomes" id="UP000595703"/>
    </source>
</evidence>
<gene>
    <name evidence="6" type="ORF">RVR_5560</name>
</gene>
<feature type="region of interest" description="Disordered" evidence="4">
    <location>
        <begin position="1"/>
        <end position="29"/>
    </location>
</feature>
<dbReference type="GO" id="GO:0016757">
    <property type="term" value="F:glycosyltransferase activity"/>
    <property type="evidence" value="ECO:0007669"/>
    <property type="project" value="UniProtKB-KW"/>
</dbReference>
<sequence length="396" mass="42442">MNEPVTGKTVHDGGPADVAPAPDPGARVSPSRRLTLVAGSPFSGSGVGTLAGRYADLLERRGWSTRVFVPEGPTHQEGSRTPSALPYERLFAAGRRAVEQGDYVVVLGLPDDRAHAQRAVDTLTGLPRCALLWERPARPNAEVAADLSGVAGLRRVWTLNEVHARSLRGMLPRTTTVSVAPFCLPAAFLSEPSAPPDPTTPPYAVYLGRFDEWKGACLLAEVWAHRVHPATGTALVMIGLGMAPGSAGENLVLATARDHPDRVRPVRTTRIDDRVRLLRHAVVAVFPGRHEHLPQSLIEAMAVGTPTICTAIDGYAPVARDQVTSLLVDTGLRGLETAVLRLRDGPELRESISRQARDEVRRRFHPDAAAVWLEGLITALGESGAPERPDAGTADQ</sequence>
<evidence type="ECO:0000313" key="6">
    <source>
        <dbReference type="EMBL" id="BBA99086.1"/>
    </source>
</evidence>
<dbReference type="Gene3D" id="3.40.50.2000">
    <property type="entry name" value="Glycogen Phosphorylase B"/>
    <property type="match status" value="2"/>
</dbReference>
<organism evidence="6 7">
    <name type="scientific">Actinacidiphila reveromycinica</name>
    <dbReference type="NCBI Taxonomy" id="659352"/>
    <lineage>
        <taxon>Bacteria</taxon>
        <taxon>Bacillati</taxon>
        <taxon>Actinomycetota</taxon>
        <taxon>Actinomycetes</taxon>
        <taxon>Kitasatosporales</taxon>
        <taxon>Streptomycetaceae</taxon>
        <taxon>Actinacidiphila</taxon>
    </lineage>
</organism>
<reference evidence="6 7" key="2">
    <citation type="journal article" date="2011" name="J. Antibiot.">
        <title>Furaquinocins I and J: novel polyketide isoprenoid hybrid compounds from Streptomyces reveromyceticus SN-593.</title>
        <authorList>
            <person name="Panthee S."/>
            <person name="Takahashi S."/>
            <person name="Takagi H."/>
            <person name="Nogawa T."/>
            <person name="Oowada E."/>
            <person name="Uramoto M."/>
            <person name="Osada H."/>
        </authorList>
    </citation>
    <scope>NUCLEOTIDE SEQUENCE [LARGE SCALE GENOMIC DNA]</scope>
    <source>
        <strain evidence="6 7">SN-593</strain>
    </source>
</reference>
<reference evidence="6 7" key="4">
    <citation type="journal article" date="2020" name="Sci. Rep.">
        <title>beta-carboline chemical signals induce reveromycin production through a LuxR family regulator in Streptomyces sp. SN-593.</title>
        <authorList>
            <person name="Panthee S."/>
            <person name="Kito N."/>
            <person name="Hayashi T."/>
            <person name="Shimizu T."/>
            <person name="Ishikawa J."/>
            <person name="Hamamoto H."/>
            <person name="Osada H."/>
            <person name="Takahashi S."/>
        </authorList>
    </citation>
    <scope>NUCLEOTIDE SEQUENCE [LARGE SCALE GENOMIC DNA]</scope>
    <source>
        <strain evidence="6 7">SN-593</strain>
    </source>
</reference>
<accession>A0A7U3UUQ0</accession>
<name>A0A7U3UUQ0_9ACTN</name>
<dbReference type="PANTHER" id="PTHR12526:SF510">
    <property type="entry name" value="D-INOSITOL 3-PHOSPHATE GLYCOSYLTRANSFERASE"/>
    <property type="match status" value="1"/>
</dbReference>
<reference evidence="6 7" key="3">
    <citation type="journal article" date="2011" name="Nat. Chem. Biol.">
        <title>Reveromycin A biosynthesis uses RevG and RevJ for stereospecific spiroacetal formation.</title>
        <authorList>
            <person name="Takahashi S."/>
            <person name="Toyoda A."/>
            <person name="Sekiyama Y."/>
            <person name="Takagi H."/>
            <person name="Nogawa T."/>
            <person name="Uramoto M."/>
            <person name="Suzuki R."/>
            <person name="Koshino H."/>
            <person name="Kumano T."/>
            <person name="Panthee S."/>
            <person name="Dairi T."/>
            <person name="Ishikawa J."/>
            <person name="Ikeda H."/>
            <person name="Sakaki Y."/>
            <person name="Osada H."/>
        </authorList>
    </citation>
    <scope>NUCLEOTIDE SEQUENCE [LARGE SCALE GENOMIC DNA]</scope>
    <source>
        <strain evidence="6 7">SN-593</strain>
    </source>
</reference>
<protein>
    <recommendedName>
        <fullName evidence="1">D-inositol 3-phosphate glycosyltransferase</fullName>
    </recommendedName>
</protein>
<evidence type="ECO:0000256" key="3">
    <source>
        <dbReference type="ARBA" id="ARBA00022679"/>
    </source>
</evidence>
<dbReference type="InterPro" id="IPR001296">
    <property type="entry name" value="Glyco_trans_1"/>
</dbReference>
<dbReference type="KEGG" id="arev:RVR_5560"/>
<evidence type="ECO:0000259" key="5">
    <source>
        <dbReference type="Pfam" id="PF00534"/>
    </source>
</evidence>
<keyword evidence="7" id="KW-1185">Reference proteome</keyword>
<evidence type="ECO:0000256" key="4">
    <source>
        <dbReference type="SAM" id="MobiDB-lite"/>
    </source>
</evidence>